<comment type="caution">
    <text evidence="2">The sequence shown here is derived from an EMBL/GenBank/DDBJ whole genome shotgun (WGS) entry which is preliminary data.</text>
</comment>
<protein>
    <submittedName>
        <fullName evidence="2">Phage portal protein</fullName>
    </submittedName>
</protein>
<accession>A0A443L7N8</accession>
<evidence type="ECO:0000313" key="3">
    <source>
        <dbReference type="Proteomes" id="UP000286594"/>
    </source>
</evidence>
<keyword evidence="3" id="KW-1185">Reference proteome</keyword>
<dbReference type="Gene3D" id="1.20.1270.210">
    <property type="match status" value="1"/>
</dbReference>
<dbReference type="NCBIfam" id="TIGR01537">
    <property type="entry name" value="portal_HK97"/>
    <property type="match status" value="1"/>
</dbReference>
<evidence type="ECO:0000256" key="1">
    <source>
        <dbReference type="SAM" id="MobiDB-lite"/>
    </source>
</evidence>
<dbReference type="AlphaFoldDB" id="A0A443L7N8"/>
<organism evidence="2 3">
    <name type="scientific">Paenirhodobacter ferrireducens</name>
    <dbReference type="NCBI Taxonomy" id="1215032"/>
    <lineage>
        <taxon>Bacteria</taxon>
        <taxon>Pseudomonadati</taxon>
        <taxon>Pseudomonadota</taxon>
        <taxon>Alphaproteobacteria</taxon>
        <taxon>Rhodobacterales</taxon>
        <taxon>Rhodobacter group</taxon>
        <taxon>Paenirhodobacter</taxon>
    </lineage>
</organism>
<gene>
    <name evidence="2" type="ORF">EOW65_17695</name>
</gene>
<name>A0A443L7N8_9RHOB</name>
<feature type="region of interest" description="Disordered" evidence="1">
    <location>
        <begin position="361"/>
        <end position="399"/>
    </location>
</feature>
<feature type="compositionally biased region" description="Polar residues" evidence="1">
    <location>
        <begin position="375"/>
        <end position="385"/>
    </location>
</feature>
<dbReference type="Pfam" id="PF04860">
    <property type="entry name" value="Phage_portal"/>
    <property type="match status" value="1"/>
</dbReference>
<evidence type="ECO:0000313" key="2">
    <source>
        <dbReference type="EMBL" id="RWR44978.1"/>
    </source>
</evidence>
<dbReference type="Gene3D" id="3.30.1120.70">
    <property type="match status" value="1"/>
</dbReference>
<dbReference type="Gene3D" id="3.40.140.120">
    <property type="match status" value="1"/>
</dbReference>
<reference evidence="2 3" key="1">
    <citation type="submission" date="2019-01" db="EMBL/GenBank/DDBJ databases">
        <title>Sinorhodobacter populi sp. nov. isolated from the symptomatic bark tissue of Populus euramericana canker.</title>
        <authorList>
            <person name="Xu G."/>
        </authorList>
    </citation>
    <scope>NUCLEOTIDE SEQUENCE [LARGE SCALE GENOMIC DNA]</scope>
    <source>
        <strain evidence="2 3">CCTCC AB2012026</strain>
    </source>
</reference>
<sequence>MFKILSKFTRKSLSEPDDALLSLFGAVPTVSGVTVTAASALRVPAVASAVRLISEAVADLDVLVKRVGTDGAETEEKSHPLLGILRGEANDWTDGFTFIRDLMIDALTRDEGGLAYVNRVNGRVVEVIRYAPGAISVDYDPLTLEPTYRLQGAPIPSQNVVHLRSPFGRAPLSLAREAIALATVLERHGSKLFGNGARPSGLLKFPKGMGEEAVKRAREGWRQTHENGDTGRTAILYDDADFVPLTFNSVDAQYLELRTFQIVEIARAFRVPPSMIYELSRATWSNAEQMNLEFLTYCLDPWIKAMEGALRRALFMADERAKYAIRFDRDDLTRADLATRSMAINSLIASRVLNPNEGREWLGLDPYEGGDEYANPNTGSSQPNEASPIKSDEGEDGTE</sequence>
<dbReference type="InterPro" id="IPR006427">
    <property type="entry name" value="Portal_HK97"/>
</dbReference>
<dbReference type="InterPro" id="IPR006944">
    <property type="entry name" value="Phage/GTA_portal"/>
</dbReference>
<dbReference type="EMBL" id="SAVB01000027">
    <property type="protein sequence ID" value="RWR44978.1"/>
    <property type="molecule type" value="Genomic_DNA"/>
</dbReference>
<dbReference type="Proteomes" id="UP000286594">
    <property type="component" value="Unassembled WGS sequence"/>
</dbReference>
<proteinExistence type="predicted"/>
<dbReference type="OrthoDB" id="7592047at2"/>